<dbReference type="Pfam" id="PF05419">
    <property type="entry name" value="GUN4"/>
    <property type="match status" value="2"/>
</dbReference>
<dbReference type="GO" id="GO:0046906">
    <property type="term" value="F:tetrapyrrole binding"/>
    <property type="evidence" value="ECO:0007669"/>
    <property type="project" value="TreeGrafter"/>
</dbReference>
<dbReference type="PANTHER" id="PTHR34800">
    <property type="entry name" value="TETRAPYRROLE-BINDING PROTEIN, CHLOROPLASTIC"/>
    <property type="match status" value="1"/>
</dbReference>
<dbReference type="InterPro" id="IPR037215">
    <property type="entry name" value="GUN4-like_sf"/>
</dbReference>
<sequence>MPEEEAKKEETKSEKEEDVIALPAQAKTQKWLNTATITLIQWFPLGSSGWLLVSFIKDSQIMQALITFPLTGLAVAWAAYSKGFLAKLQTLYESRGDKDAESLVNWQDKLDQSVKWQLAGTEDKYLRCQGNEVDFSRTEGLSTFKPLLKDVFVPLELSGTAWRSPDGHDLPMPGGFSQKSIQEFLQNADQLRIWDILKRSPQESIYRSMVIQAWGGYGKTTLLRHITYIYCQKLYGQPPYKAPKLLPVLLDFRQWQKVILEEKPDLPTLIEKYHLPHLPGGKEVKLPPNWAKHWLSQKDGMLVMFDGFDEVKEQGKEGEEKPRSLVSRWVGQQMRDYPNAVFILTSRPAAYRLDFDPELKFNLSFYIKGLNADQRERFIQCWYLSREKHFSADPNHPAVATEAYRRTQDLLQQLTSRPELEDLAKNPLMLAIIVNLHASYDGASLPDRRVDLYRAIIRLQLGDRPLAKKIDLLLPLQDSQRVLQQLALFMVQGTLSRIEERSLLAQLQKGLDFLDSTVESAEFLKQMEEVSELLVKVDHEYEFAHRHFQSYLSACEIIDANQESLLLANWQKTEWKDTILMYASLANATQFITNLLEFEEQAARDLAYECFKCLKAANRRIDSRLEQQIQKATDFELTGDDINSITVNMTNANEIQFRSLDWLVQNTLYQQLETFLKNGQWKEADKETDRLMLQIVGKELDQYLDMQDIENFPCNELRTIDKLWFDFSDGKFSFSTQKQIWLDYGGIPNEHDWNIYSKFTEKVGWHISTKKEEWLKENEDILFSIDHLFAHYPFLFLAKGRDMRAGARKSMGIALFSRDDLIHPRYYQLEIFLKNGRWREANEETTRLMLLIAKREDEGWLDVESIEKFPYGELRTIDKLWEDYSKGKFGFSVQKKVWMDCGGVPGEYDYEAYKKFADQVGWRRGGDWLSYDELTFLRKGSKHAHLPFPLTTRGSQWLVYGRDFSFLAQRLVTCSLSQIEEF</sequence>
<dbReference type="Gene3D" id="1.25.40.620">
    <property type="match status" value="2"/>
</dbReference>
<dbReference type="Proteomes" id="UP001065613">
    <property type="component" value="Chromosome"/>
</dbReference>
<gene>
    <name evidence="3" type="ORF">KA717_34825</name>
</gene>
<organism evidence="3">
    <name type="scientific">Woronichinia naegeliana WA131</name>
    <dbReference type="NCBI Taxonomy" id="2824559"/>
    <lineage>
        <taxon>Bacteria</taxon>
        <taxon>Bacillati</taxon>
        <taxon>Cyanobacteriota</taxon>
        <taxon>Cyanophyceae</taxon>
        <taxon>Synechococcales</taxon>
        <taxon>Coelosphaeriaceae</taxon>
        <taxon>Woronichinia</taxon>
    </lineage>
</organism>
<proteinExistence type="predicted"/>
<dbReference type="InterPro" id="IPR008629">
    <property type="entry name" value="GUN4-like"/>
</dbReference>
<dbReference type="InterPro" id="IPR007111">
    <property type="entry name" value="NACHT_NTPase"/>
</dbReference>
<dbReference type="Gene3D" id="1.10.10.1770">
    <property type="entry name" value="Gun4-like"/>
    <property type="match status" value="2"/>
</dbReference>
<name>A0A977KVD9_9CYAN</name>
<feature type="domain" description="NACHT" evidence="2">
    <location>
        <begin position="209"/>
        <end position="382"/>
    </location>
</feature>
<dbReference type="EMBL" id="CP073041">
    <property type="protein sequence ID" value="UXE60634.1"/>
    <property type="molecule type" value="Genomic_DNA"/>
</dbReference>
<evidence type="ECO:0000259" key="1">
    <source>
        <dbReference type="Pfam" id="PF05419"/>
    </source>
</evidence>
<feature type="domain" description="GUN4-like" evidence="1">
    <location>
        <begin position="666"/>
        <end position="801"/>
    </location>
</feature>
<dbReference type="Gene3D" id="3.40.50.300">
    <property type="entry name" value="P-loop containing nucleotide triphosphate hydrolases"/>
    <property type="match status" value="1"/>
</dbReference>
<dbReference type="KEGG" id="wna:KA717_34825"/>
<feature type="domain" description="GUN4-like" evidence="1">
    <location>
        <begin position="825"/>
        <end position="958"/>
    </location>
</feature>
<accession>A0A977KVD9</accession>
<dbReference type="AlphaFoldDB" id="A0A977KVD9"/>
<dbReference type="Pfam" id="PF05729">
    <property type="entry name" value="NACHT"/>
    <property type="match status" value="1"/>
</dbReference>
<dbReference type="InterPro" id="IPR027417">
    <property type="entry name" value="P-loop_NTPase"/>
</dbReference>
<reference evidence="3" key="1">
    <citation type="submission" date="2021-04" db="EMBL/GenBank/DDBJ databases">
        <title>Genome sequence of Woronichinia naegeliana from Washington state freshwater lake bloom.</title>
        <authorList>
            <person name="Dreher T.W."/>
        </authorList>
    </citation>
    <scope>NUCLEOTIDE SEQUENCE</scope>
    <source>
        <strain evidence="3">WA131</strain>
    </source>
</reference>
<evidence type="ECO:0000313" key="3">
    <source>
        <dbReference type="EMBL" id="UXE60634.1"/>
    </source>
</evidence>
<dbReference type="PANTHER" id="PTHR34800:SF1">
    <property type="entry name" value="TETRAPYRROLE-BINDING PROTEIN, CHLOROPLASTIC"/>
    <property type="match status" value="1"/>
</dbReference>
<dbReference type="SUPFAM" id="SSF140869">
    <property type="entry name" value="GUN4-like"/>
    <property type="match status" value="2"/>
</dbReference>
<dbReference type="CDD" id="cd16383">
    <property type="entry name" value="GUN4"/>
    <property type="match status" value="2"/>
</dbReference>
<evidence type="ECO:0000259" key="2">
    <source>
        <dbReference type="Pfam" id="PF05729"/>
    </source>
</evidence>
<protein>
    <submittedName>
        <fullName evidence="3">GUN4 domain-containing protein</fullName>
    </submittedName>
</protein>